<evidence type="ECO:0000256" key="5">
    <source>
        <dbReference type="ARBA" id="ARBA00022691"/>
    </source>
</evidence>
<dbReference type="PANTHER" id="PTHR11727">
    <property type="entry name" value="DIMETHYLADENOSINE TRANSFERASE"/>
    <property type="match status" value="1"/>
</dbReference>
<dbReference type="Gene3D" id="3.40.50.150">
    <property type="entry name" value="Vaccinia Virus protein VP39"/>
    <property type="match status" value="1"/>
</dbReference>
<keyword evidence="3" id="KW-0489">Methyltransferase</keyword>
<evidence type="ECO:0000256" key="3">
    <source>
        <dbReference type="ARBA" id="ARBA00022603"/>
    </source>
</evidence>
<evidence type="ECO:0000256" key="6">
    <source>
        <dbReference type="ARBA" id="ARBA00022884"/>
    </source>
</evidence>
<dbReference type="Proteomes" id="UP001521116">
    <property type="component" value="Unassembled WGS sequence"/>
</dbReference>
<gene>
    <name evidence="8" type="ORF">SLS56_000076</name>
</gene>
<dbReference type="InterPro" id="IPR029063">
    <property type="entry name" value="SAM-dependent_MTases_sf"/>
</dbReference>
<name>A0ABR3TFV8_9PEZI</name>
<comment type="caution">
    <text evidence="8">The sequence shown here is derived from an EMBL/GenBank/DDBJ whole genome shotgun (WGS) entry which is preliminary data.</text>
</comment>
<reference evidence="8 9" key="1">
    <citation type="submission" date="2024-02" db="EMBL/GenBank/DDBJ databases">
        <title>De novo assembly and annotation of 12 fungi associated with fruit tree decline syndrome in Ontario, Canada.</title>
        <authorList>
            <person name="Sulman M."/>
            <person name="Ellouze W."/>
            <person name="Ilyukhin E."/>
        </authorList>
    </citation>
    <scope>NUCLEOTIDE SEQUENCE [LARGE SCALE GENOMIC DNA]</scope>
    <source>
        <strain evidence="8 9">M1-105</strain>
    </source>
</reference>
<protein>
    <recommendedName>
        <fullName evidence="2">Mitochondrial transcription factor 1</fullName>
    </recommendedName>
</protein>
<keyword evidence="6" id="KW-0694">RNA-binding</keyword>
<keyword evidence="4" id="KW-0808">Transferase</keyword>
<evidence type="ECO:0000313" key="8">
    <source>
        <dbReference type="EMBL" id="KAL1638268.1"/>
    </source>
</evidence>
<accession>A0ABR3TFV8</accession>
<evidence type="ECO:0000256" key="1">
    <source>
        <dbReference type="ARBA" id="ARBA00004173"/>
    </source>
</evidence>
<dbReference type="SUPFAM" id="SSF53335">
    <property type="entry name" value="S-adenosyl-L-methionine-dependent methyltransferases"/>
    <property type="match status" value="1"/>
</dbReference>
<dbReference type="PANTHER" id="PTHR11727:SF17">
    <property type="entry name" value="DIMETHYLADENOSINE TRANSFERASE 1, MITOCHONDRIAL"/>
    <property type="match status" value="1"/>
</dbReference>
<dbReference type="InterPro" id="IPR023165">
    <property type="entry name" value="rRNA_Ade_diMease-like_C"/>
</dbReference>
<organism evidence="8 9">
    <name type="scientific">Neofusicoccum ribis</name>
    <dbReference type="NCBI Taxonomy" id="45134"/>
    <lineage>
        <taxon>Eukaryota</taxon>
        <taxon>Fungi</taxon>
        <taxon>Dikarya</taxon>
        <taxon>Ascomycota</taxon>
        <taxon>Pezizomycotina</taxon>
        <taxon>Dothideomycetes</taxon>
        <taxon>Dothideomycetes incertae sedis</taxon>
        <taxon>Botryosphaeriales</taxon>
        <taxon>Botryosphaeriaceae</taxon>
        <taxon>Neofusicoccum</taxon>
    </lineage>
</organism>
<dbReference type="EMBL" id="JAJVDC020000001">
    <property type="protein sequence ID" value="KAL1638268.1"/>
    <property type="molecule type" value="Genomic_DNA"/>
</dbReference>
<keyword evidence="9" id="KW-1185">Reference proteome</keyword>
<comment type="subcellular location">
    <subcellularLocation>
        <location evidence="1">Mitochondrion</location>
    </subcellularLocation>
</comment>
<evidence type="ECO:0000256" key="7">
    <source>
        <dbReference type="ARBA" id="ARBA00024915"/>
    </source>
</evidence>
<keyword evidence="5" id="KW-0949">S-adenosyl-L-methionine</keyword>
<dbReference type="InterPro" id="IPR001737">
    <property type="entry name" value="KsgA/Erm"/>
</dbReference>
<dbReference type="Gene3D" id="1.10.8.100">
    <property type="entry name" value="Ribosomal RNA adenine dimethylase-like, domain 2"/>
    <property type="match status" value="1"/>
</dbReference>
<evidence type="ECO:0000256" key="4">
    <source>
        <dbReference type="ARBA" id="ARBA00022679"/>
    </source>
</evidence>
<proteinExistence type="predicted"/>
<evidence type="ECO:0000256" key="2">
    <source>
        <dbReference type="ARBA" id="ARBA00013836"/>
    </source>
</evidence>
<sequence>MRPSLALRAAKTPGLDRAQKASRRATLPLARTLAQNDKRKGAAARRADIVSPALCDDILSFIGPSLEQYKHCDIVDANPGAALWSSKIHDLLQPRRHILCEPDAFYKPFLQPLIDRPGSKYVNGPSDESALQSLAAVLADGLPEQQPLKPGDPRLNQPNTSLLVLLNLSRINASGSRGIYMLTRDILNTLTASAWTHGGIHRYGQVRMLVWVGEYFKHRLVPRELNDMDSYGLSFEYRTNTSVVADHPAPKLPRDETTLDLASAVRAVEKMRALNLQLPLNRQSILHREALSITSTRDISDVQADLKSDIVPRRDKEDEIKELEAAFESGALSIPKMFHSGSKHRKHDIWWDRLTELKKFTPSWMQLKRSIYVKNKPHIALADHIHQLELIVVDESRPAQERLAAKEEMEKLRADLMKGVRRLGEQARRAFHNVLDNRKAFYRSPSALSWDNRAFEPLCTEPHEFYPQQSLTLLDITPKPAPREYSMEDIFYWQRFADRMFDRTSTSVGKALDNMRLGSAEIILPEVGAIHDPRRGGSFDVEDVRVRSLTPEMMDEIVNAWRNWTFRPESLEKIFTETRLSWDELMALDADAKTSFF</sequence>
<evidence type="ECO:0000313" key="9">
    <source>
        <dbReference type="Proteomes" id="UP001521116"/>
    </source>
</evidence>
<comment type="function">
    <text evidence="7">Mitochondrial transcription factor that confers selective promoter recognition on the core subunit of the yeast mitochondrial RNA polymerase. Interacts with DNA in a non-specific manner.</text>
</comment>